<keyword evidence="1" id="KW-0175">Coiled coil</keyword>
<proteinExistence type="predicted"/>
<reference evidence="4" key="1">
    <citation type="submission" date="2016-06" db="UniProtKB">
        <authorList>
            <consortium name="WormBaseParasite"/>
        </authorList>
    </citation>
    <scope>IDENTIFICATION</scope>
</reference>
<dbReference type="Proteomes" id="UP000275846">
    <property type="component" value="Unassembled WGS sequence"/>
</dbReference>
<dbReference type="WBParaSite" id="SSLN_0000759701-mRNA-1">
    <property type="protein sequence ID" value="SSLN_0000759701-mRNA-1"/>
    <property type="gene ID" value="SSLN_0000759701"/>
</dbReference>
<feature type="coiled-coil region" evidence="1">
    <location>
        <begin position="45"/>
        <end position="79"/>
    </location>
</feature>
<keyword evidence="3" id="KW-1185">Reference proteome</keyword>
<evidence type="ECO:0000313" key="4">
    <source>
        <dbReference type="WBParaSite" id="SSLN_0000759701-mRNA-1"/>
    </source>
</evidence>
<evidence type="ECO:0000313" key="3">
    <source>
        <dbReference type="Proteomes" id="UP000275846"/>
    </source>
</evidence>
<evidence type="ECO:0000313" key="2">
    <source>
        <dbReference type="EMBL" id="VDL93717.1"/>
    </source>
</evidence>
<reference evidence="2 3" key="2">
    <citation type="submission" date="2018-11" db="EMBL/GenBank/DDBJ databases">
        <authorList>
            <consortium name="Pathogen Informatics"/>
        </authorList>
    </citation>
    <scope>NUCLEOTIDE SEQUENCE [LARGE SCALE GENOMIC DNA]</scope>
    <source>
        <strain evidence="2 3">NST_G2</strain>
    </source>
</reference>
<dbReference type="STRING" id="70667.A0A183SSY1"/>
<sequence>MQEELEQMYSKIDARFCSAVKNLQDEHAISRREVETVLGRFTVNNSSYEQKVTELESSMRNLEENLSQDLAKLREDQQARRLH</sequence>
<dbReference type="EMBL" id="UYSU01034092">
    <property type="protein sequence ID" value="VDL93717.1"/>
    <property type="molecule type" value="Genomic_DNA"/>
</dbReference>
<accession>A0A183SSY1</accession>
<gene>
    <name evidence="2" type="ORF">SSLN_LOCUS7332</name>
</gene>
<name>A0A183SSY1_SCHSO</name>
<protein>
    <submittedName>
        <fullName evidence="4">CC2-LZ domain-containing protein</fullName>
    </submittedName>
</protein>
<evidence type="ECO:0000256" key="1">
    <source>
        <dbReference type="SAM" id="Coils"/>
    </source>
</evidence>
<dbReference type="OrthoDB" id="6266141at2759"/>
<organism evidence="4">
    <name type="scientific">Schistocephalus solidus</name>
    <name type="common">Tapeworm</name>
    <dbReference type="NCBI Taxonomy" id="70667"/>
    <lineage>
        <taxon>Eukaryota</taxon>
        <taxon>Metazoa</taxon>
        <taxon>Spiralia</taxon>
        <taxon>Lophotrochozoa</taxon>
        <taxon>Platyhelminthes</taxon>
        <taxon>Cestoda</taxon>
        <taxon>Eucestoda</taxon>
        <taxon>Diphyllobothriidea</taxon>
        <taxon>Diphyllobothriidae</taxon>
        <taxon>Schistocephalus</taxon>
    </lineage>
</organism>
<dbReference type="AlphaFoldDB" id="A0A183SSY1"/>